<keyword evidence="5" id="KW-1185">Reference proteome</keyword>
<dbReference type="SMART" id="SM00342">
    <property type="entry name" value="HTH_ARAC"/>
    <property type="match status" value="1"/>
</dbReference>
<dbReference type="InterPro" id="IPR029062">
    <property type="entry name" value="Class_I_gatase-like"/>
</dbReference>
<organism evidence="4 5">
    <name type="scientific">Arthrobacter horti</name>
    <dbReference type="NCBI Taxonomy" id="3068273"/>
    <lineage>
        <taxon>Bacteria</taxon>
        <taxon>Bacillati</taxon>
        <taxon>Actinomycetota</taxon>
        <taxon>Actinomycetes</taxon>
        <taxon>Micrococcales</taxon>
        <taxon>Micrococcaceae</taxon>
        <taxon>Arthrobacter</taxon>
    </lineage>
</organism>
<sequence>MASHAVVFLVFDGIKHLDVAGPAEVFAEAARGGAAYELRYVSPDGRAVETSIGARLEVGGAASDIRHAHTVIIPGGDALPSAPIPQALRDATRMLVGTGDRIASICTGAFLLASVGALDGRRATTHWAHTALLARICPTADVLPDALFVQDRGLHTSAGVSSGIDLALALIEADHGADLARRVAQQLVVYMQRPGGQSQFSALLDVSRGTRDSVRRVIEAVSAHPAAPSSAADLARIAGVSTRHLTRLFLAEIGMTPAKYVEQVRVEIAKALLLRGETVAKTTVRAGFQNPETMRRAFVGLLGMPPSVYRQRFATTVRD</sequence>
<gene>
    <name evidence="4" type="ORF">Q9R02_03895</name>
</gene>
<evidence type="ECO:0000313" key="5">
    <source>
        <dbReference type="Proteomes" id="UP001232725"/>
    </source>
</evidence>
<dbReference type="Proteomes" id="UP001232725">
    <property type="component" value="Unassembled WGS sequence"/>
</dbReference>
<name>A0ABT9IMG6_9MICC</name>
<dbReference type="PROSITE" id="PS01124">
    <property type="entry name" value="HTH_ARAC_FAMILY_2"/>
    <property type="match status" value="1"/>
</dbReference>
<comment type="caution">
    <text evidence="4">The sequence shown here is derived from an EMBL/GenBank/DDBJ whole genome shotgun (WGS) entry which is preliminary data.</text>
</comment>
<dbReference type="PANTHER" id="PTHR43130">
    <property type="entry name" value="ARAC-FAMILY TRANSCRIPTIONAL REGULATOR"/>
    <property type="match status" value="1"/>
</dbReference>
<dbReference type="CDD" id="cd03137">
    <property type="entry name" value="GATase1_AraC_1"/>
    <property type="match status" value="1"/>
</dbReference>
<proteinExistence type="predicted"/>
<dbReference type="Pfam" id="PF12833">
    <property type="entry name" value="HTH_18"/>
    <property type="match status" value="1"/>
</dbReference>
<feature type="domain" description="HTH araC/xylS-type" evidence="3">
    <location>
        <begin position="215"/>
        <end position="312"/>
    </location>
</feature>
<reference evidence="4 5" key="1">
    <citation type="submission" date="2023-08" db="EMBL/GenBank/DDBJ databases">
        <title>Arthrobacter horti sp. nov., isolated from forest soil.</title>
        <authorList>
            <person name="Park M."/>
        </authorList>
    </citation>
    <scope>NUCLEOTIDE SEQUENCE [LARGE SCALE GENOMIC DNA]</scope>
    <source>
        <strain evidence="4 5">YJM1</strain>
    </source>
</reference>
<evidence type="ECO:0000256" key="1">
    <source>
        <dbReference type="ARBA" id="ARBA00023015"/>
    </source>
</evidence>
<dbReference type="Gene3D" id="1.10.10.60">
    <property type="entry name" value="Homeodomain-like"/>
    <property type="match status" value="1"/>
</dbReference>
<dbReference type="Gene3D" id="3.40.50.880">
    <property type="match status" value="1"/>
</dbReference>
<evidence type="ECO:0000313" key="4">
    <source>
        <dbReference type="EMBL" id="MDP5226295.1"/>
    </source>
</evidence>
<accession>A0ABT9IMG6</accession>
<dbReference type="InterPro" id="IPR002818">
    <property type="entry name" value="DJ-1/PfpI"/>
</dbReference>
<evidence type="ECO:0000259" key="3">
    <source>
        <dbReference type="PROSITE" id="PS01124"/>
    </source>
</evidence>
<keyword evidence="1" id="KW-0805">Transcription regulation</keyword>
<dbReference type="PANTHER" id="PTHR43130:SF3">
    <property type="entry name" value="HTH-TYPE TRANSCRIPTIONAL REGULATOR RV1931C"/>
    <property type="match status" value="1"/>
</dbReference>
<keyword evidence="2" id="KW-0804">Transcription</keyword>
<dbReference type="SUPFAM" id="SSF52317">
    <property type="entry name" value="Class I glutamine amidotransferase-like"/>
    <property type="match status" value="1"/>
</dbReference>
<dbReference type="Pfam" id="PF01965">
    <property type="entry name" value="DJ-1_PfpI"/>
    <property type="match status" value="1"/>
</dbReference>
<dbReference type="InterPro" id="IPR009057">
    <property type="entry name" value="Homeodomain-like_sf"/>
</dbReference>
<protein>
    <submittedName>
        <fullName evidence="4">DJ-1/PfpI family protein</fullName>
    </submittedName>
</protein>
<dbReference type="SUPFAM" id="SSF46689">
    <property type="entry name" value="Homeodomain-like"/>
    <property type="match status" value="2"/>
</dbReference>
<dbReference type="InterPro" id="IPR052158">
    <property type="entry name" value="INH-QAR"/>
</dbReference>
<dbReference type="InterPro" id="IPR018060">
    <property type="entry name" value="HTH_AraC"/>
</dbReference>
<dbReference type="EMBL" id="JAVALS010000002">
    <property type="protein sequence ID" value="MDP5226295.1"/>
    <property type="molecule type" value="Genomic_DNA"/>
</dbReference>
<evidence type="ECO:0000256" key="2">
    <source>
        <dbReference type="ARBA" id="ARBA00023163"/>
    </source>
</evidence>